<feature type="transmembrane region" description="Helical" evidence="8">
    <location>
        <begin position="272"/>
        <end position="292"/>
    </location>
</feature>
<dbReference type="RefSeq" id="WP_198321803.1">
    <property type="nucleotide sequence ID" value="NZ_CP104311.1"/>
</dbReference>
<dbReference type="InterPro" id="IPR002549">
    <property type="entry name" value="AI-2E-like"/>
</dbReference>
<keyword evidence="5 8" id="KW-0812">Transmembrane</keyword>
<dbReference type="EMBL" id="CP104311">
    <property type="protein sequence ID" value="WWF00646.1"/>
    <property type="molecule type" value="Genomic_DNA"/>
</dbReference>
<feature type="transmembrane region" description="Helical" evidence="8">
    <location>
        <begin position="304"/>
        <end position="333"/>
    </location>
</feature>
<evidence type="ECO:0000256" key="6">
    <source>
        <dbReference type="ARBA" id="ARBA00022989"/>
    </source>
</evidence>
<proteinExistence type="inferred from homology"/>
<reference evidence="9 10" key="1">
    <citation type="submission" date="2022-09" db="EMBL/GenBank/DDBJ databases">
        <authorList>
            <person name="Giprobiosintez L."/>
        </authorList>
    </citation>
    <scope>NUCLEOTIDE SEQUENCE [LARGE SCALE GENOMIC DNA]</scope>
    <source>
        <strain evidence="10">VKPM-B-12549 (GBS-15)</strain>
    </source>
</reference>
<evidence type="ECO:0000313" key="9">
    <source>
        <dbReference type="EMBL" id="WWF00646.1"/>
    </source>
</evidence>
<evidence type="ECO:0000313" key="10">
    <source>
        <dbReference type="Proteomes" id="UP001359308"/>
    </source>
</evidence>
<dbReference type="PANTHER" id="PTHR21716">
    <property type="entry name" value="TRANSMEMBRANE PROTEIN"/>
    <property type="match status" value="1"/>
</dbReference>
<dbReference type="Proteomes" id="UP001359308">
    <property type="component" value="Chromosome"/>
</dbReference>
<name>A0ABZ2F2V1_METCP</name>
<evidence type="ECO:0000256" key="8">
    <source>
        <dbReference type="SAM" id="Phobius"/>
    </source>
</evidence>
<evidence type="ECO:0000256" key="1">
    <source>
        <dbReference type="ARBA" id="ARBA00004651"/>
    </source>
</evidence>
<evidence type="ECO:0000256" key="7">
    <source>
        <dbReference type="ARBA" id="ARBA00023136"/>
    </source>
</evidence>
<feature type="transmembrane region" description="Helical" evidence="8">
    <location>
        <begin position="7"/>
        <end position="27"/>
    </location>
</feature>
<keyword evidence="3" id="KW-0813">Transport</keyword>
<protein>
    <submittedName>
        <fullName evidence="9">AI-2E family transporter</fullName>
    </submittedName>
</protein>
<comment type="subcellular location">
    <subcellularLocation>
        <location evidence="1">Cell membrane</location>
        <topology evidence="1">Multi-pass membrane protein</topology>
    </subcellularLocation>
</comment>
<feature type="transmembrane region" description="Helical" evidence="8">
    <location>
        <begin position="239"/>
        <end position="260"/>
    </location>
</feature>
<dbReference type="Pfam" id="PF01594">
    <property type="entry name" value="AI-2E_transport"/>
    <property type="match status" value="1"/>
</dbReference>
<gene>
    <name evidence="9" type="ORF">N4J17_09120</name>
</gene>
<accession>A0ABZ2F2V1</accession>
<sequence length="349" mass="37107">MPDDRFFERAIGLLTVGLLIAACIKIIAPFTSALIWSTIIAVAAWPVFEQLTRRLGGRAGIAATLITVAILLVIAMPVALMIDSLTEHVQDVLHMTEEVSSLRLPGPPGWVNRIPLAGPEIESRWLAAVENLETTLTKIRPWIGKAAAWTVSQGAHLTLSLLEFLLATVLAGFLFVHGKSLASLLERFAAAIAGESGADLVHTAELTIRSVTIGVMGTALIQSVLTALGLLVAGVPGALLLWFASFLLATLQLGTALVWIPAAVWLEVQDQTGWMIFLVVWGLFVNTIDNFIKPYLIAQGSGTPLAIVFLGVIGGMLAWGFIGIFIGSTLLAVSHALLKAWLGAGDEPS</sequence>
<evidence type="ECO:0000256" key="2">
    <source>
        <dbReference type="ARBA" id="ARBA00009773"/>
    </source>
</evidence>
<dbReference type="PROSITE" id="PS51257">
    <property type="entry name" value="PROKAR_LIPOPROTEIN"/>
    <property type="match status" value="1"/>
</dbReference>
<keyword evidence="7 8" id="KW-0472">Membrane</keyword>
<evidence type="ECO:0000256" key="5">
    <source>
        <dbReference type="ARBA" id="ARBA00022692"/>
    </source>
</evidence>
<dbReference type="PANTHER" id="PTHR21716:SF67">
    <property type="entry name" value="TRANSPORT PROTEIN YDIK-RELATED"/>
    <property type="match status" value="1"/>
</dbReference>
<evidence type="ECO:0000256" key="4">
    <source>
        <dbReference type="ARBA" id="ARBA00022475"/>
    </source>
</evidence>
<comment type="similarity">
    <text evidence="2">Belongs to the autoinducer-2 exporter (AI-2E) (TC 2.A.86) family.</text>
</comment>
<keyword evidence="4" id="KW-1003">Cell membrane</keyword>
<feature type="transmembrane region" description="Helical" evidence="8">
    <location>
        <begin position="60"/>
        <end position="82"/>
    </location>
</feature>
<organism evidence="9 10">
    <name type="scientific">Methylococcus capsulatus</name>
    <dbReference type="NCBI Taxonomy" id="414"/>
    <lineage>
        <taxon>Bacteria</taxon>
        <taxon>Pseudomonadati</taxon>
        <taxon>Pseudomonadota</taxon>
        <taxon>Gammaproteobacteria</taxon>
        <taxon>Methylococcales</taxon>
        <taxon>Methylococcaceae</taxon>
        <taxon>Methylococcus</taxon>
    </lineage>
</organism>
<keyword evidence="6 8" id="KW-1133">Transmembrane helix</keyword>
<feature type="transmembrane region" description="Helical" evidence="8">
    <location>
        <begin position="211"/>
        <end position="233"/>
    </location>
</feature>
<feature type="transmembrane region" description="Helical" evidence="8">
    <location>
        <begin position="157"/>
        <end position="176"/>
    </location>
</feature>
<keyword evidence="10" id="KW-1185">Reference proteome</keyword>
<evidence type="ECO:0000256" key="3">
    <source>
        <dbReference type="ARBA" id="ARBA00022448"/>
    </source>
</evidence>